<evidence type="ECO:0000313" key="1">
    <source>
        <dbReference type="EMBL" id="SMP63138.1"/>
    </source>
</evidence>
<protein>
    <submittedName>
        <fullName evidence="1">Uncharacterized protein</fullName>
    </submittedName>
</protein>
<accession>A0ABY1QCK7</accession>
<gene>
    <name evidence="1" type="ORF">SAMN06265222_10827</name>
</gene>
<comment type="caution">
    <text evidence="1">The sequence shown here is derived from an EMBL/GenBank/DDBJ whole genome shotgun (WGS) entry which is preliminary data.</text>
</comment>
<reference evidence="1 2" key="1">
    <citation type="submission" date="2017-05" db="EMBL/GenBank/DDBJ databases">
        <authorList>
            <person name="Varghese N."/>
            <person name="Submissions S."/>
        </authorList>
    </citation>
    <scope>NUCLEOTIDE SEQUENCE [LARGE SCALE GENOMIC DNA]</scope>
    <source>
        <strain evidence="1 2">DSM 25457</strain>
    </source>
</reference>
<evidence type="ECO:0000313" key="2">
    <source>
        <dbReference type="Proteomes" id="UP001158067"/>
    </source>
</evidence>
<proteinExistence type="predicted"/>
<name>A0ABY1QCK7_9BACT</name>
<dbReference type="Proteomes" id="UP001158067">
    <property type="component" value="Unassembled WGS sequence"/>
</dbReference>
<dbReference type="EMBL" id="FXUG01000008">
    <property type="protein sequence ID" value="SMP63138.1"/>
    <property type="molecule type" value="Genomic_DNA"/>
</dbReference>
<keyword evidence="2" id="KW-1185">Reference proteome</keyword>
<organism evidence="1 2">
    <name type="scientific">Neorhodopirellula lusitana</name>
    <dbReference type="NCBI Taxonomy" id="445327"/>
    <lineage>
        <taxon>Bacteria</taxon>
        <taxon>Pseudomonadati</taxon>
        <taxon>Planctomycetota</taxon>
        <taxon>Planctomycetia</taxon>
        <taxon>Pirellulales</taxon>
        <taxon>Pirellulaceae</taxon>
        <taxon>Neorhodopirellula</taxon>
    </lineage>
</organism>
<sequence length="71" mass="7599">MYGMQGTDVGNVGDSRPPFQGGVGFGEFFVGAWLYGFFRGFVGLSDARGALRGLHESGFLYLALDLTKSTV</sequence>